<evidence type="ECO:0000313" key="3">
    <source>
        <dbReference type="Proteomes" id="UP000471147"/>
    </source>
</evidence>
<evidence type="ECO:0000256" key="1">
    <source>
        <dbReference type="SAM" id="SignalP"/>
    </source>
</evidence>
<dbReference type="RefSeq" id="WP_160352547.1">
    <property type="nucleotide sequence ID" value="NZ_SDWJ01000001.1"/>
</dbReference>
<feature type="chain" id="PRO_5026293860" description="Porin" evidence="1">
    <location>
        <begin position="32"/>
        <end position="578"/>
    </location>
</feature>
<keyword evidence="1" id="KW-0732">Signal</keyword>
<keyword evidence="3" id="KW-1185">Reference proteome</keyword>
<dbReference type="InterPro" id="IPR032638">
    <property type="entry name" value="Porin_5"/>
</dbReference>
<comment type="caution">
    <text evidence="2">The sequence shown here is derived from an EMBL/GenBank/DDBJ whole genome shotgun (WGS) entry which is preliminary data.</text>
</comment>
<organism evidence="2 3">
    <name type="scientific">Sphingorhabdus profundilacus</name>
    <dbReference type="NCBI Taxonomy" id="2509718"/>
    <lineage>
        <taxon>Bacteria</taxon>
        <taxon>Pseudomonadati</taxon>
        <taxon>Pseudomonadota</taxon>
        <taxon>Alphaproteobacteria</taxon>
        <taxon>Sphingomonadales</taxon>
        <taxon>Sphingomonadaceae</taxon>
        <taxon>Sphingorhabdus</taxon>
    </lineage>
</organism>
<dbReference type="Proteomes" id="UP000471147">
    <property type="component" value="Unassembled WGS sequence"/>
</dbReference>
<dbReference type="OrthoDB" id="5372286at2"/>
<dbReference type="EMBL" id="SDWJ01000001">
    <property type="protein sequence ID" value="MVZ96579.1"/>
    <property type="molecule type" value="Genomic_DNA"/>
</dbReference>
<protein>
    <recommendedName>
        <fullName evidence="4">Porin</fullName>
    </recommendedName>
</protein>
<accession>A0A6I4LUU7</accession>
<dbReference type="AlphaFoldDB" id="A0A6I4LUU7"/>
<name>A0A6I4LUU7_9SPHN</name>
<feature type="signal peptide" evidence="1">
    <location>
        <begin position="1"/>
        <end position="31"/>
    </location>
</feature>
<proteinExistence type="predicted"/>
<evidence type="ECO:0000313" key="2">
    <source>
        <dbReference type="EMBL" id="MVZ96579.1"/>
    </source>
</evidence>
<dbReference type="SUPFAM" id="SSF56935">
    <property type="entry name" value="Porins"/>
    <property type="match status" value="1"/>
</dbReference>
<dbReference type="Pfam" id="PF16930">
    <property type="entry name" value="Porin_5"/>
    <property type="match status" value="1"/>
</dbReference>
<reference evidence="2 3" key="1">
    <citation type="submission" date="2019-01" db="EMBL/GenBank/DDBJ databases">
        <title>Sphingorhabdus lacus sp.nov., isolated from an oligotrophic freshwater lake.</title>
        <authorList>
            <person name="Park M."/>
        </authorList>
    </citation>
    <scope>NUCLEOTIDE SEQUENCE [LARGE SCALE GENOMIC DNA]</scope>
    <source>
        <strain evidence="2 3">IMCC26285</strain>
    </source>
</reference>
<gene>
    <name evidence="2" type="ORF">EUU23_02525</name>
</gene>
<evidence type="ECO:0008006" key="4">
    <source>
        <dbReference type="Google" id="ProtNLM"/>
    </source>
</evidence>
<sequence length="578" mass="62702">MGLNTNISTLGRHLRKAVLASLLLMPLPAMAQAEAPSESAMVNLVRALVKQGALDADVGTALIQQAEAEAAQARAANQRNVSSELPPAPNGAIRVPYIPETVRAQIKDELRNEVMKEARVERWASPDEAAPDWTRRITLHGDVRVRSQSELYARTNSNEIIDFATINALSPYGIDDPRLLLPILNARNDRWNNLRLRARLGIEAKITQGVTAGITIATGQNEGPISTNTSLGGGFFKRDLWLDKAWLKVAPAKWADITFGRFDNPFSSSDILYDKDLNLDGIAASLNSGTLLGEDFAITARGGAFPLDFGASSAPLFEFDKIDTPQKYLFAGEIEASAKFSAVSVKLGAGYHVFKNLQGQLSTPCRVETDSFCSTDFLQPLFLTKGNTLSPLRQIVTINPNADLPQLLGYTFKYNVLDINAAVNVPVTDRIEVALSGSYVKNLGFNEADICRNGLLGRPYNNNAAGGRTFCAAVDPAEFVGGDTGYRFEAVLGRKDIEKAGEWNVLAGYRYLESDAVLDALSDSEFHLGGTNSKGYFVGVNYGLYDGVFVGTRWMSANEISGPPLAIDVLQVDLVAKF</sequence>